<keyword evidence="2" id="KW-0479">Metal-binding</keyword>
<dbReference type="Pfam" id="PF02630">
    <property type="entry name" value="SCO1-SenC"/>
    <property type="match status" value="1"/>
</dbReference>
<evidence type="ECO:0000256" key="2">
    <source>
        <dbReference type="PIRSR" id="PIRSR603782-1"/>
    </source>
</evidence>
<dbReference type="EMBL" id="MDET01000013">
    <property type="protein sequence ID" value="OQM75682.1"/>
    <property type="molecule type" value="Genomic_DNA"/>
</dbReference>
<keyword evidence="5" id="KW-1185">Reference proteome</keyword>
<comment type="similarity">
    <text evidence="1">Belongs to the SCO1/2 family.</text>
</comment>
<feature type="disulfide bond" description="Redox-active" evidence="3">
    <location>
        <begin position="78"/>
        <end position="82"/>
    </location>
</feature>
<keyword evidence="3" id="KW-1015">Disulfide bond</keyword>
<dbReference type="RefSeq" id="WP_139789125.1">
    <property type="nucleotide sequence ID" value="NZ_MDET01000013.1"/>
</dbReference>
<name>A0A1V8RR42_9HYPH</name>
<dbReference type="InterPro" id="IPR003782">
    <property type="entry name" value="SCO1/SenC"/>
</dbReference>
<evidence type="ECO:0000256" key="1">
    <source>
        <dbReference type="ARBA" id="ARBA00010996"/>
    </source>
</evidence>
<dbReference type="OrthoDB" id="9790194at2"/>
<dbReference type="PANTHER" id="PTHR12151:SF25">
    <property type="entry name" value="LINALOOL DEHYDRATASE_ISOMERASE DOMAIN-CONTAINING PROTEIN"/>
    <property type="match status" value="1"/>
</dbReference>
<protein>
    <submittedName>
        <fullName evidence="4">Copper-binding protein</fullName>
    </submittedName>
</protein>
<comment type="caution">
    <text evidence="4">The sequence shown here is derived from an EMBL/GenBank/DDBJ whole genome shotgun (WGS) entry which is preliminary data.</text>
</comment>
<dbReference type="Gene3D" id="3.40.30.10">
    <property type="entry name" value="Glutaredoxin"/>
    <property type="match status" value="1"/>
</dbReference>
<dbReference type="CDD" id="cd02968">
    <property type="entry name" value="SCO"/>
    <property type="match status" value="1"/>
</dbReference>
<feature type="binding site" evidence="2">
    <location>
        <position position="78"/>
    </location>
    <ligand>
        <name>Cu cation</name>
        <dbReference type="ChEBI" id="CHEBI:23378"/>
    </ligand>
</feature>
<dbReference type="AlphaFoldDB" id="A0A1V8RR42"/>
<dbReference type="PANTHER" id="PTHR12151">
    <property type="entry name" value="ELECTRON TRANSPORT PROTIN SCO1/SENC FAMILY MEMBER"/>
    <property type="match status" value="1"/>
</dbReference>
<dbReference type="InterPro" id="IPR036249">
    <property type="entry name" value="Thioredoxin-like_sf"/>
</dbReference>
<dbReference type="STRING" id="1873176.BFN67_17060"/>
<keyword evidence="2" id="KW-0186">Copper</keyword>
<accession>A0A1V8RR42</accession>
<feature type="binding site" evidence="2">
    <location>
        <position position="166"/>
    </location>
    <ligand>
        <name>Cu cation</name>
        <dbReference type="ChEBI" id="CHEBI:23378"/>
    </ligand>
</feature>
<evidence type="ECO:0000313" key="4">
    <source>
        <dbReference type="EMBL" id="OQM75682.1"/>
    </source>
</evidence>
<proteinExistence type="inferred from homology"/>
<evidence type="ECO:0000256" key="3">
    <source>
        <dbReference type="PIRSR" id="PIRSR603782-2"/>
    </source>
</evidence>
<evidence type="ECO:0000313" key="5">
    <source>
        <dbReference type="Proteomes" id="UP000191905"/>
    </source>
</evidence>
<dbReference type="Proteomes" id="UP000191905">
    <property type="component" value="Unassembled WGS sequence"/>
</dbReference>
<sequence length="205" mass="22300">MMTTRTSILLALLIASLAFAGFAYVVGVLPVAKESIHTGGSSSRTSRAFQLISHPGQIVSNETLRGKPYLAFFGFTNCPDICPTTLFELTELMVELGPVADAFNILLISVDPDRDTQEMLSTYMTAFDSRILALRGTREQTEAVLQAFGARAQKVPTGGDNYTMEHTAGVFLVDAEGGRAGVLDMHELRDTRLQKIRNLVLKSGK</sequence>
<organism evidence="4 5">
    <name type="scientific">Manganibacter manganicus</name>
    <dbReference type="NCBI Taxonomy" id="1873176"/>
    <lineage>
        <taxon>Bacteria</taxon>
        <taxon>Pseudomonadati</taxon>
        <taxon>Pseudomonadota</taxon>
        <taxon>Alphaproteobacteria</taxon>
        <taxon>Hyphomicrobiales</taxon>
        <taxon>Phyllobacteriaceae</taxon>
        <taxon>Manganibacter</taxon>
    </lineage>
</organism>
<dbReference type="GO" id="GO:0046872">
    <property type="term" value="F:metal ion binding"/>
    <property type="evidence" value="ECO:0007669"/>
    <property type="project" value="UniProtKB-KW"/>
</dbReference>
<dbReference type="SUPFAM" id="SSF52833">
    <property type="entry name" value="Thioredoxin-like"/>
    <property type="match status" value="1"/>
</dbReference>
<reference evidence="4 5" key="1">
    <citation type="journal article" date="2016" name="Int. J. Syst. Evol. Microbiol.">
        <title>Pseudaminobacter manganicus sp. nov., isolated from sludge of a manganese mine.</title>
        <authorList>
            <person name="Li J."/>
            <person name="Huang J."/>
            <person name="Liao S."/>
            <person name="Wang G."/>
        </authorList>
    </citation>
    <scope>NUCLEOTIDE SEQUENCE [LARGE SCALE GENOMIC DNA]</scope>
    <source>
        <strain evidence="4 5">JH-7</strain>
    </source>
</reference>
<feature type="binding site" evidence="2">
    <location>
        <position position="82"/>
    </location>
    <ligand>
        <name>Cu cation</name>
        <dbReference type="ChEBI" id="CHEBI:23378"/>
    </ligand>
</feature>
<gene>
    <name evidence="4" type="ORF">BFN67_17060</name>
</gene>